<dbReference type="AlphaFoldDB" id="A0A9P7JZU5"/>
<evidence type="ECO:0000313" key="2">
    <source>
        <dbReference type="EMBL" id="KAG2118702.1"/>
    </source>
</evidence>
<feature type="transmembrane region" description="Helical" evidence="1">
    <location>
        <begin position="231"/>
        <end position="251"/>
    </location>
</feature>
<comment type="caution">
    <text evidence="2">The sequence shown here is derived from an EMBL/GenBank/DDBJ whole genome shotgun (WGS) entry which is preliminary data.</text>
</comment>
<sequence length="451" mass="49798">MATESEPRTVYAEETRLQEDKGHPEVFEECQATKDWDHPSNPPEFLEGGWAGWATAVGAFLVQFCGIGYTASFGVYQGIAPDKSEHETFNILLSRLLYSTLPDKRDVVCYIMDWEHNRFFRLDRGPRGRFATRPRIFLPSHDCRFASGGFLSIHAISVETRSVLPDFSFQGLGLGIAVGLTYVPSVAVISHHFQQRRTLVMTFIAIGASLGAIIHPIILNNLLNGPLGFANGVRVSAGLISLFLLTACLCMRTRHNPPATPVNSIVGARKCIRDVPFMLMVTGSFLFQIVFYYPLFFFQLDSIKHSISIDFSFYSLVILNGANCLGRFTSGFIASFTGGPELNDICDILMRVVVLGMVYGYISGLSNAMGAPLMALLTPDLSELGARMGICFFALGFASLIGTPICGALLTSSYTWWVPALFSGIVSLAGSMMFIFMRYTFLRKQRVQIDV</sequence>
<feature type="transmembrane region" description="Helical" evidence="1">
    <location>
        <begin position="199"/>
        <end position="219"/>
    </location>
</feature>
<dbReference type="InterPro" id="IPR036259">
    <property type="entry name" value="MFS_trans_sf"/>
</dbReference>
<proteinExistence type="predicted"/>
<feature type="transmembrane region" description="Helical" evidence="1">
    <location>
        <begin position="389"/>
        <end position="410"/>
    </location>
</feature>
<dbReference type="Gene3D" id="1.20.1250.20">
    <property type="entry name" value="MFS general substrate transporter like domains"/>
    <property type="match status" value="1"/>
</dbReference>
<dbReference type="GeneID" id="64703155"/>
<keyword evidence="1" id="KW-0472">Membrane</keyword>
<feature type="transmembrane region" description="Helical" evidence="1">
    <location>
        <begin position="358"/>
        <end position="377"/>
    </location>
</feature>
<feature type="transmembrane region" description="Helical" evidence="1">
    <location>
        <begin position="416"/>
        <end position="436"/>
    </location>
</feature>
<dbReference type="EMBL" id="JABBWM010000003">
    <property type="protein sequence ID" value="KAG2118702.1"/>
    <property type="molecule type" value="Genomic_DNA"/>
</dbReference>
<dbReference type="OrthoDB" id="6499973at2759"/>
<dbReference type="PANTHER" id="PTHR11360:SF177">
    <property type="entry name" value="RIBOFLAVIN TRANSPORTER MCH5"/>
    <property type="match status" value="1"/>
</dbReference>
<evidence type="ECO:0000313" key="3">
    <source>
        <dbReference type="Proteomes" id="UP000823399"/>
    </source>
</evidence>
<dbReference type="PANTHER" id="PTHR11360">
    <property type="entry name" value="MONOCARBOXYLATE TRANSPORTER"/>
    <property type="match status" value="1"/>
</dbReference>
<keyword evidence="3" id="KW-1185">Reference proteome</keyword>
<dbReference type="SUPFAM" id="SSF103473">
    <property type="entry name" value="MFS general substrate transporter"/>
    <property type="match status" value="1"/>
</dbReference>
<dbReference type="Proteomes" id="UP000823399">
    <property type="component" value="Unassembled WGS sequence"/>
</dbReference>
<reference evidence="2" key="1">
    <citation type="journal article" date="2020" name="New Phytol.">
        <title>Comparative genomics reveals dynamic genome evolution in host specialist ectomycorrhizal fungi.</title>
        <authorList>
            <person name="Lofgren L.A."/>
            <person name="Nguyen N.H."/>
            <person name="Vilgalys R."/>
            <person name="Ruytinx J."/>
            <person name="Liao H.L."/>
            <person name="Branco S."/>
            <person name="Kuo A."/>
            <person name="LaButti K."/>
            <person name="Lipzen A."/>
            <person name="Andreopoulos W."/>
            <person name="Pangilinan J."/>
            <person name="Riley R."/>
            <person name="Hundley H."/>
            <person name="Na H."/>
            <person name="Barry K."/>
            <person name="Grigoriev I.V."/>
            <person name="Stajich J.E."/>
            <person name="Kennedy P.G."/>
        </authorList>
    </citation>
    <scope>NUCLEOTIDE SEQUENCE</scope>
    <source>
        <strain evidence="2">FC423</strain>
    </source>
</reference>
<organism evidence="2 3">
    <name type="scientific">Suillus discolor</name>
    <dbReference type="NCBI Taxonomy" id="1912936"/>
    <lineage>
        <taxon>Eukaryota</taxon>
        <taxon>Fungi</taxon>
        <taxon>Dikarya</taxon>
        <taxon>Basidiomycota</taxon>
        <taxon>Agaricomycotina</taxon>
        <taxon>Agaricomycetes</taxon>
        <taxon>Agaricomycetidae</taxon>
        <taxon>Boletales</taxon>
        <taxon>Suillineae</taxon>
        <taxon>Suillaceae</taxon>
        <taxon>Suillus</taxon>
    </lineage>
</organism>
<keyword evidence="1" id="KW-1133">Transmembrane helix</keyword>
<keyword evidence="1" id="KW-0812">Transmembrane</keyword>
<name>A0A9P7JZU5_9AGAM</name>
<evidence type="ECO:0000256" key="1">
    <source>
        <dbReference type="SAM" id="Phobius"/>
    </source>
</evidence>
<feature type="transmembrane region" description="Helical" evidence="1">
    <location>
        <begin position="167"/>
        <end position="187"/>
    </location>
</feature>
<feature type="transmembrane region" description="Helical" evidence="1">
    <location>
        <begin position="277"/>
        <end position="296"/>
    </location>
</feature>
<gene>
    <name evidence="2" type="ORF">F5147DRAFT_767469</name>
</gene>
<dbReference type="RefSeq" id="XP_041298811.1">
    <property type="nucleotide sequence ID" value="XM_041440896.1"/>
</dbReference>
<accession>A0A9P7JZU5</accession>
<dbReference type="InterPro" id="IPR050327">
    <property type="entry name" value="Proton-linked_MCT"/>
</dbReference>
<protein>
    <submittedName>
        <fullName evidence="2">Major facilitator superfamily domain-containing protein</fullName>
    </submittedName>
</protein>